<keyword evidence="1" id="KW-0812">Transmembrane</keyword>
<feature type="transmembrane region" description="Helical" evidence="1">
    <location>
        <begin position="7"/>
        <end position="28"/>
    </location>
</feature>
<dbReference type="Proteomes" id="UP000462363">
    <property type="component" value="Unassembled WGS sequence"/>
</dbReference>
<evidence type="ECO:0000313" key="2">
    <source>
        <dbReference type="EMBL" id="MSS41723.1"/>
    </source>
</evidence>
<dbReference type="EMBL" id="VUMB01000047">
    <property type="protein sequence ID" value="MSS41723.1"/>
    <property type="molecule type" value="Genomic_DNA"/>
</dbReference>
<reference evidence="2 3" key="1">
    <citation type="submission" date="2019-08" db="EMBL/GenBank/DDBJ databases">
        <title>In-depth cultivation of the pig gut microbiome towards novel bacterial diversity and tailored functional studies.</title>
        <authorList>
            <person name="Wylensek D."/>
            <person name="Hitch T.C.A."/>
            <person name="Clavel T."/>
        </authorList>
    </citation>
    <scope>NUCLEOTIDE SEQUENCE [LARGE SCALE GENOMIC DNA]</scope>
    <source>
        <strain evidence="2 3">BL-389-WT-3D</strain>
    </source>
</reference>
<protein>
    <recommendedName>
        <fullName evidence="4">AlgX/AlgJ SGNH hydrolase-like domain-containing protein</fullName>
    </recommendedName>
</protein>
<keyword evidence="1" id="KW-1133">Transmembrane helix</keyword>
<gene>
    <name evidence="2" type="ORF">FYJ37_15645</name>
</gene>
<accession>A0A844F7S8</accession>
<organism evidence="2 3">
    <name type="scientific">Clostridium scindens (strain JCM 10418 / VPI 12708)</name>
    <dbReference type="NCBI Taxonomy" id="29347"/>
    <lineage>
        <taxon>Bacteria</taxon>
        <taxon>Bacillati</taxon>
        <taxon>Bacillota</taxon>
        <taxon>Clostridia</taxon>
        <taxon>Lachnospirales</taxon>
        <taxon>Lachnospiraceae</taxon>
    </lineage>
</organism>
<name>A0A844F7S8_CLOSV</name>
<evidence type="ECO:0000313" key="3">
    <source>
        <dbReference type="Proteomes" id="UP000462363"/>
    </source>
</evidence>
<keyword evidence="1" id="KW-0472">Membrane</keyword>
<dbReference type="AlphaFoldDB" id="A0A844F7S8"/>
<sequence length="319" mass="37677">MQKYKKVKVLTFLAICIAITGILNYGLLQYNIARVNVHRISTQKYDDIFVGTSHGLSAINPEIVDKVTGRKSTNICMPDEHLIDTYFLVKEACRFHKPKRIIYELDPSYWSTRQNNGANSVYIYKEFPFSEVKTEYFDKKIKNMDARVSLAPWFYYRNKISEIGKTVKLKSGNEYKNYEVEPLNIGAQRYTREGYMYQDLDPKADKGSPDIILWDKNKILDVEKEYFLKLVEFCRKRKIEIAVIITPVPQETLNLYMQNFKKAHIYYKEMMERLRIPFYDFNFIELDGFNKSIQKYLDYEGHMSGELGNEFSKKLGEFL</sequence>
<evidence type="ECO:0000256" key="1">
    <source>
        <dbReference type="SAM" id="Phobius"/>
    </source>
</evidence>
<evidence type="ECO:0008006" key="4">
    <source>
        <dbReference type="Google" id="ProtNLM"/>
    </source>
</evidence>
<proteinExistence type="predicted"/>
<dbReference type="RefSeq" id="WP_154322826.1">
    <property type="nucleotide sequence ID" value="NZ_CAMAAA010000034.1"/>
</dbReference>
<comment type="caution">
    <text evidence="2">The sequence shown here is derived from an EMBL/GenBank/DDBJ whole genome shotgun (WGS) entry which is preliminary data.</text>
</comment>